<keyword evidence="2" id="KW-0408">Iron</keyword>
<keyword evidence="2" id="KW-0560">Oxidoreductase</keyword>
<evidence type="ECO:0000313" key="4">
    <source>
        <dbReference type="Proteomes" id="UP001143480"/>
    </source>
</evidence>
<reference evidence="3" key="2">
    <citation type="submission" date="2023-01" db="EMBL/GenBank/DDBJ databases">
        <authorList>
            <person name="Sun Q."/>
            <person name="Evtushenko L."/>
        </authorList>
    </citation>
    <scope>NUCLEOTIDE SEQUENCE</scope>
    <source>
        <strain evidence="3">VKM Ac-1321</strain>
    </source>
</reference>
<dbReference type="InterPro" id="IPR017972">
    <property type="entry name" value="Cyt_P450_CS"/>
</dbReference>
<comment type="similarity">
    <text evidence="1 2">Belongs to the cytochrome P450 family.</text>
</comment>
<keyword evidence="4" id="KW-1185">Reference proteome</keyword>
<evidence type="ECO:0000313" key="3">
    <source>
        <dbReference type="EMBL" id="GLL06366.1"/>
    </source>
</evidence>
<dbReference type="GO" id="GO:0005506">
    <property type="term" value="F:iron ion binding"/>
    <property type="evidence" value="ECO:0007669"/>
    <property type="project" value="InterPro"/>
</dbReference>
<dbReference type="Gene3D" id="1.10.630.10">
    <property type="entry name" value="Cytochrome P450"/>
    <property type="match status" value="1"/>
</dbReference>
<evidence type="ECO:0000256" key="2">
    <source>
        <dbReference type="RuleBase" id="RU000461"/>
    </source>
</evidence>
<dbReference type="PANTHER" id="PTHR46696">
    <property type="entry name" value="P450, PUTATIVE (EUROFUNG)-RELATED"/>
    <property type="match status" value="1"/>
</dbReference>
<sequence>MSVTGTAYSPDLTSDEFQTNPWPIYQRLRNTDPVHYSAQASAFLVVKHADVAAALSDRRLISDFPMRASRRLYGPTVLDSEGQQHREMRQLFAPMFGVSGVKRWREEILVPVVEEVLDAVGDATEVDFAEQIAVAVPYGVVTRLLGLPPGDAPWIRPRVKPLAGVIDLPPAPLDDARAAKKELADYWEHLLAERVTGERPTLIDLLVPPGQAVDPAQLSTAILFLLAGTETSVATISTVMHTVLAHGIEPDALLDDRFRTQVLRETLRWEPPTHSVLRYAATSMEIRGVRIPRRAALLLSLGSANRDEEAFADPDTWRPERTETRNLTFGAGPHTCLGIQLAMAEFDVLFERMARRYGRLRPGAPLAPLRGHVFRAPEHLRLAWQRRERIA</sequence>
<dbReference type="PRINTS" id="PR00359">
    <property type="entry name" value="BP450"/>
</dbReference>
<protein>
    <submittedName>
        <fullName evidence="3">Cytochrome P450</fullName>
    </submittedName>
</protein>
<evidence type="ECO:0000256" key="1">
    <source>
        <dbReference type="ARBA" id="ARBA00010617"/>
    </source>
</evidence>
<dbReference type="PRINTS" id="PR00385">
    <property type="entry name" value="P450"/>
</dbReference>
<comment type="caution">
    <text evidence="3">The sequence shown here is derived from an EMBL/GenBank/DDBJ whole genome shotgun (WGS) entry which is preliminary data.</text>
</comment>
<reference evidence="3" key="1">
    <citation type="journal article" date="2014" name="Int. J. Syst. Evol. Microbiol.">
        <title>Complete genome sequence of Corynebacterium casei LMG S-19264T (=DSM 44701T), isolated from a smear-ripened cheese.</title>
        <authorList>
            <consortium name="US DOE Joint Genome Institute (JGI-PGF)"/>
            <person name="Walter F."/>
            <person name="Albersmeier A."/>
            <person name="Kalinowski J."/>
            <person name="Ruckert C."/>
        </authorList>
    </citation>
    <scope>NUCLEOTIDE SEQUENCE</scope>
    <source>
        <strain evidence="3">VKM Ac-1321</strain>
    </source>
</reference>
<gene>
    <name evidence="3" type="ORF">GCM10017581_081160</name>
</gene>
<dbReference type="GO" id="GO:0016705">
    <property type="term" value="F:oxidoreductase activity, acting on paired donors, with incorporation or reduction of molecular oxygen"/>
    <property type="evidence" value="ECO:0007669"/>
    <property type="project" value="InterPro"/>
</dbReference>
<dbReference type="GO" id="GO:0004497">
    <property type="term" value="F:monooxygenase activity"/>
    <property type="evidence" value="ECO:0007669"/>
    <property type="project" value="UniProtKB-KW"/>
</dbReference>
<dbReference type="InterPro" id="IPR036396">
    <property type="entry name" value="Cyt_P450_sf"/>
</dbReference>
<name>A0A9W6KTR2_9ACTN</name>
<organism evidence="3 4">
    <name type="scientific">Dactylosporangium matsuzakiense</name>
    <dbReference type="NCBI Taxonomy" id="53360"/>
    <lineage>
        <taxon>Bacteria</taxon>
        <taxon>Bacillati</taxon>
        <taxon>Actinomycetota</taxon>
        <taxon>Actinomycetes</taxon>
        <taxon>Micromonosporales</taxon>
        <taxon>Micromonosporaceae</taxon>
        <taxon>Dactylosporangium</taxon>
    </lineage>
</organism>
<dbReference type="InterPro" id="IPR001128">
    <property type="entry name" value="Cyt_P450"/>
</dbReference>
<dbReference type="Pfam" id="PF00067">
    <property type="entry name" value="p450"/>
    <property type="match status" value="1"/>
</dbReference>
<dbReference type="PROSITE" id="PS00086">
    <property type="entry name" value="CYTOCHROME_P450"/>
    <property type="match status" value="1"/>
</dbReference>
<dbReference type="SUPFAM" id="SSF48264">
    <property type="entry name" value="Cytochrome P450"/>
    <property type="match status" value="1"/>
</dbReference>
<accession>A0A9W6KTR2</accession>
<keyword evidence="2" id="KW-0479">Metal-binding</keyword>
<dbReference type="AlphaFoldDB" id="A0A9W6KTR2"/>
<dbReference type="PANTHER" id="PTHR46696:SF1">
    <property type="entry name" value="CYTOCHROME P450 YJIB-RELATED"/>
    <property type="match status" value="1"/>
</dbReference>
<dbReference type="RefSeq" id="WP_261965230.1">
    <property type="nucleotide sequence ID" value="NZ_BAAAXA010000001.1"/>
</dbReference>
<keyword evidence="2" id="KW-0503">Monooxygenase</keyword>
<dbReference type="Proteomes" id="UP001143480">
    <property type="component" value="Unassembled WGS sequence"/>
</dbReference>
<keyword evidence="2" id="KW-0349">Heme</keyword>
<dbReference type="InterPro" id="IPR002397">
    <property type="entry name" value="Cyt_P450_B"/>
</dbReference>
<dbReference type="EMBL" id="BSFP01000072">
    <property type="protein sequence ID" value="GLL06366.1"/>
    <property type="molecule type" value="Genomic_DNA"/>
</dbReference>
<proteinExistence type="inferred from homology"/>
<dbReference type="GO" id="GO:0020037">
    <property type="term" value="F:heme binding"/>
    <property type="evidence" value="ECO:0007669"/>
    <property type="project" value="InterPro"/>
</dbReference>